<organism evidence="2 3">
    <name type="scientific">Sphingomonas tagetis</name>
    <dbReference type="NCBI Taxonomy" id="2949092"/>
    <lineage>
        <taxon>Bacteria</taxon>
        <taxon>Pseudomonadati</taxon>
        <taxon>Pseudomonadota</taxon>
        <taxon>Alphaproteobacteria</taxon>
        <taxon>Sphingomonadales</taxon>
        <taxon>Sphingomonadaceae</taxon>
        <taxon>Sphingomonas</taxon>
    </lineage>
</organism>
<keyword evidence="1" id="KW-0812">Transmembrane</keyword>
<keyword evidence="1" id="KW-0472">Membrane</keyword>
<reference evidence="2" key="1">
    <citation type="submission" date="2022-05" db="EMBL/GenBank/DDBJ databases">
        <title>Sphingomonas sp. strain MG17 Genome sequencing and assembly.</title>
        <authorList>
            <person name="Kim I."/>
        </authorList>
    </citation>
    <scope>NUCLEOTIDE SEQUENCE</scope>
    <source>
        <strain evidence="2">MG17</strain>
    </source>
</reference>
<dbReference type="Proteomes" id="UP001139451">
    <property type="component" value="Unassembled WGS sequence"/>
</dbReference>
<accession>A0A9X2KLA3</accession>
<feature type="transmembrane region" description="Helical" evidence="1">
    <location>
        <begin position="79"/>
        <end position="104"/>
    </location>
</feature>
<name>A0A9X2KLA3_9SPHN</name>
<keyword evidence="1" id="KW-1133">Transmembrane helix</keyword>
<dbReference type="RefSeq" id="WP_254293843.1">
    <property type="nucleotide sequence ID" value="NZ_JAMLDX010000009.1"/>
</dbReference>
<dbReference type="EMBL" id="JAMLDX010000009">
    <property type="protein sequence ID" value="MCP3731334.1"/>
    <property type="molecule type" value="Genomic_DNA"/>
</dbReference>
<keyword evidence="3" id="KW-1185">Reference proteome</keyword>
<evidence type="ECO:0000313" key="2">
    <source>
        <dbReference type="EMBL" id="MCP3731334.1"/>
    </source>
</evidence>
<evidence type="ECO:0000313" key="3">
    <source>
        <dbReference type="Proteomes" id="UP001139451"/>
    </source>
</evidence>
<evidence type="ECO:0000256" key="1">
    <source>
        <dbReference type="SAM" id="Phobius"/>
    </source>
</evidence>
<protein>
    <submittedName>
        <fullName evidence="2">Uncharacterized protein</fullName>
    </submittedName>
</protein>
<dbReference type="AlphaFoldDB" id="A0A9X2KLA3"/>
<gene>
    <name evidence="2" type="ORF">M9978_12940</name>
</gene>
<comment type="caution">
    <text evidence="2">The sequence shown here is derived from an EMBL/GenBank/DDBJ whole genome shotgun (WGS) entry which is preliminary data.</text>
</comment>
<proteinExistence type="predicted"/>
<sequence>MTAMRQKSLIHPDQLPLSLEREADLEALIETRVAQRCEADALRWRLQIVTIETLVIACLVAALAFAAGQSGATALRASILAGGACFAAGTLTIGLSASAAQLLARLRKGKRP</sequence>
<feature type="transmembrane region" description="Helical" evidence="1">
    <location>
        <begin position="46"/>
        <end position="67"/>
    </location>
</feature>